<evidence type="ECO:0000259" key="8">
    <source>
        <dbReference type="Pfam" id="PF05140"/>
    </source>
</evidence>
<comment type="subcellular location">
    <subcellularLocation>
        <location evidence="1">Membrane</location>
        <topology evidence="1">Multi-pass membrane protein</topology>
    </subcellularLocation>
</comment>
<organism evidence="9 10">
    <name type="scientific">Helicobacter enhydrae</name>
    <dbReference type="NCBI Taxonomy" id="222136"/>
    <lineage>
        <taxon>Bacteria</taxon>
        <taxon>Pseudomonadati</taxon>
        <taxon>Campylobacterota</taxon>
        <taxon>Epsilonproteobacteria</taxon>
        <taxon>Campylobacterales</taxon>
        <taxon>Helicobacteraceae</taxon>
        <taxon>Helicobacter</taxon>
    </lineage>
</organism>
<proteinExistence type="predicted"/>
<reference evidence="10" key="1">
    <citation type="submission" date="2016-07" db="EMBL/GenBank/DDBJ databases">
        <authorList>
            <person name="Florea S."/>
            <person name="Webb J.S."/>
            <person name="Jaromczyk J."/>
            <person name="Schardl C.L."/>
        </authorList>
    </citation>
    <scope>NUCLEOTIDE SEQUENCE [LARGE SCALE GENOMIC DNA]</scope>
    <source>
        <strain evidence="10">MIT 01-6242</strain>
    </source>
</reference>
<evidence type="ECO:0000259" key="7">
    <source>
        <dbReference type="Pfam" id="PF01578"/>
    </source>
</evidence>
<dbReference type="InterPro" id="IPR007816">
    <property type="entry name" value="ResB-like_domain"/>
</dbReference>
<dbReference type="Proteomes" id="UP000092884">
    <property type="component" value="Chromosome"/>
</dbReference>
<dbReference type="Pfam" id="PF01578">
    <property type="entry name" value="Cytochrom_C_asm"/>
    <property type="match status" value="1"/>
</dbReference>
<dbReference type="InterPro" id="IPR045062">
    <property type="entry name" value="Cyt_c_biogenesis_CcsA/CcmC"/>
</dbReference>
<dbReference type="GO" id="GO:0005886">
    <property type="term" value="C:plasma membrane"/>
    <property type="evidence" value="ECO:0007669"/>
    <property type="project" value="TreeGrafter"/>
</dbReference>
<sequence>MKFLKLCFASMWAAIPLVMVYITACAVATFIENDYGTPTARALIYNTWWFDFLHLYLLVVLIGVFLVSKPWKRRKYASILFHSAFIFIILGAGITRYYGIEGSMHLREGMATDFFSSSDSYLNINAQKQGQTEQISLLANLVNGQTLETQATLFHQPLKLQVLSVTKRSLDKKDPSAILKLRLQYENTQSELELIGGIGIQGRLQSLLIGDTTFEISWGTKPIVLPFAIALTRFTLDRYPGSHSPSSYASDVLVLDKTSTGTQTHIMPNASSFPFRIFMNNVLDYGGYRFYQSSYDQDEKGSILSVNKDPGKNFTYLGYFLLILGGIALIFSPNGRFRQLANFLQKQQITILLYALMFLVPQTSLNAQETQEQYSTKEILQNIQSRSQGFAQAFDSVLVQDFGGRIKPISTLATDAIHKITKTNNYKNFSNTQLLIGMMMFPHQFQQFKMIKISNPKLKNILGIPSDERYISFDNLFKDGTYVLQNYVEEANRKKPSMRDMFDKEVLNIDERANVAFSIYSGEILRIFPDTMGSNTWRQPIQAIESAVQNGNTQEARKIATILQKYAQGFGKGVFQNQWNEALEAIAEIKNYQKEYGSDLMISDTKIQYEIFLNEFNFFHHLTLPFILLGLILFGTTIVYILRDRSIPPKLTLFFYSALIILTSITTLALILRWYISNHAPWSNAYESMLYISWASAMSAILFFRKSNLAISAASFMSGISLFVADLGFMDPQIGNLVPVLKSYWLNIHVSIITASYGFLGLCFILGCITLLLFILRSKRYKNIENTILSLHAINEMAMIAGLLLLTIGNFLGGVWANESWGRYWGWDPKETWALISIGVYGIILHLRFLGFKNMPFVFASSSVVGFLSVLMTYFGVNYYLSGMHSYAAGDPIPIPTFVYFFLAGITLLVFLASFKRQLQFPKLP</sequence>
<evidence type="ECO:0000256" key="3">
    <source>
        <dbReference type="ARBA" id="ARBA00022748"/>
    </source>
</evidence>
<feature type="domain" description="Cytochrome c assembly protein" evidence="7">
    <location>
        <begin position="682"/>
        <end position="885"/>
    </location>
</feature>
<dbReference type="Pfam" id="PF05140">
    <property type="entry name" value="ResB"/>
    <property type="match status" value="1"/>
</dbReference>
<keyword evidence="5 6" id="KW-0472">Membrane</keyword>
<dbReference type="EMBL" id="CP016503">
    <property type="protein sequence ID" value="ANV98420.1"/>
    <property type="molecule type" value="Genomic_DNA"/>
</dbReference>
<keyword evidence="4 6" id="KW-1133">Transmembrane helix</keyword>
<feature type="transmembrane region" description="Helical" evidence="6">
    <location>
        <begin position="79"/>
        <end position="98"/>
    </location>
</feature>
<evidence type="ECO:0000256" key="2">
    <source>
        <dbReference type="ARBA" id="ARBA00022692"/>
    </source>
</evidence>
<feature type="transmembrane region" description="Helical" evidence="6">
    <location>
        <begin position="653"/>
        <end position="676"/>
    </location>
</feature>
<evidence type="ECO:0000313" key="9">
    <source>
        <dbReference type="EMBL" id="ANV98420.1"/>
    </source>
</evidence>
<dbReference type="InterPro" id="IPR002541">
    <property type="entry name" value="Cyt_c_assembly"/>
</dbReference>
<feature type="transmembrane region" description="Helical" evidence="6">
    <location>
        <begin position="797"/>
        <end position="817"/>
    </location>
</feature>
<feature type="domain" description="ResB-like" evidence="8">
    <location>
        <begin position="219"/>
        <end position="299"/>
    </location>
</feature>
<evidence type="ECO:0000313" key="10">
    <source>
        <dbReference type="Proteomes" id="UP000092884"/>
    </source>
</evidence>
<evidence type="ECO:0000256" key="5">
    <source>
        <dbReference type="ARBA" id="ARBA00023136"/>
    </source>
</evidence>
<protein>
    <submittedName>
        <fullName evidence="9">Cytochrome C biogenesis protein</fullName>
    </submittedName>
</protein>
<feature type="transmembrane region" description="Helical" evidence="6">
    <location>
        <begin position="12"/>
        <end position="31"/>
    </location>
</feature>
<keyword evidence="10" id="KW-1185">Reference proteome</keyword>
<dbReference type="KEGG" id="het:BBW65_06250"/>
<feature type="transmembrane region" description="Helical" evidence="6">
    <location>
        <begin position="618"/>
        <end position="641"/>
    </location>
</feature>
<keyword evidence="3" id="KW-0201">Cytochrome c-type biogenesis</keyword>
<feature type="transmembrane region" description="Helical" evidence="6">
    <location>
        <begin position="857"/>
        <end position="877"/>
    </location>
</feature>
<gene>
    <name evidence="9" type="ORF">BBW65_06250</name>
</gene>
<dbReference type="PANTHER" id="PTHR30071:SF1">
    <property type="entry name" value="CYTOCHROME B_B6 PROTEIN-RELATED"/>
    <property type="match status" value="1"/>
</dbReference>
<name>A0A1B1U6Q0_9HELI</name>
<evidence type="ECO:0000256" key="6">
    <source>
        <dbReference type="SAM" id="Phobius"/>
    </source>
</evidence>
<feature type="transmembrane region" description="Helical" evidence="6">
    <location>
        <begin position="711"/>
        <end position="730"/>
    </location>
</feature>
<feature type="transmembrane region" description="Helical" evidence="6">
    <location>
        <begin position="43"/>
        <end position="67"/>
    </location>
</feature>
<dbReference type="AlphaFoldDB" id="A0A1B1U6Q0"/>
<feature type="transmembrane region" description="Helical" evidence="6">
    <location>
        <begin position="832"/>
        <end position="850"/>
    </location>
</feature>
<dbReference type="GO" id="GO:0020037">
    <property type="term" value="F:heme binding"/>
    <property type="evidence" value="ECO:0007669"/>
    <property type="project" value="InterPro"/>
</dbReference>
<evidence type="ECO:0000256" key="1">
    <source>
        <dbReference type="ARBA" id="ARBA00004141"/>
    </source>
</evidence>
<evidence type="ECO:0000256" key="4">
    <source>
        <dbReference type="ARBA" id="ARBA00022989"/>
    </source>
</evidence>
<dbReference type="PANTHER" id="PTHR30071">
    <property type="entry name" value="HEME EXPORTER PROTEIN C"/>
    <property type="match status" value="1"/>
</dbReference>
<dbReference type="OrthoDB" id="9814290at2"/>
<dbReference type="STRING" id="222136.BBW65_06250"/>
<feature type="transmembrane region" description="Helical" evidence="6">
    <location>
        <begin position="897"/>
        <end position="915"/>
    </location>
</feature>
<dbReference type="GO" id="GO:0017004">
    <property type="term" value="P:cytochrome complex assembly"/>
    <property type="evidence" value="ECO:0007669"/>
    <property type="project" value="UniProtKB-KW"/>
</dbReference>
<feature type="transmembrane region" description="Helical" evidence="6">
    <location>
        <begin position="688"/>
        <end position="704"/>
    </location>
</feature>
<dbReference type="RefSeq" id="WP_066341141.1">
    <property type="nucleotide sequence ID" value="NZ_CP016503.1"/>
</dbReference>
<accession>A0A1B1U6Q0</accession>
<keyword evidence="2 6" id="KW-0812">Transmembrane</keyword>
<feature type="transmembrane region" description="Helical" evidence="6">
    <location>
        <begin position="750"/>
        <end position="776"/>
    </location>
</feature>